<protein>
    <submittedName>
        <fullName evidence="1">Uncharacterized protein</fullName>
    </submittedName>
</protein>
<gene>
    <name evidence="1" type="ORF">METZ01_LOCUS384081</name>
</gene>
<organism evidence="1">
    <name type="scientific">marine metagenome</name>
    <dbReference type="NCBI Taxonomy" id="408172"/>
    <lineage>
        <taxon>unclassified sequences</taxon>
        <taxon>metagenomes</taxon>
        <taxon>ecological metagenomes</taxon>
    </lineage>
</organism>
<dbReference type="AlphaFoldDB" id="A0A382UB39"/>
<sequence length="32" mass="3819">MLPSQRLTPAYYRSVNQFESYNQWRPLTTGTI</sequence>
<reference evidence="1" key="1">
    <citation type="submission" date="2018-05" db="EMBL/GenBank/DDBJ databases">
        <authorList>
            <person name="Lanie J.A."/>
            <person name="Ng W.-L."/>
            <person name="Kazmierczak K.M."/>
            <person name="Andrzejewski T.M."/>
            <person name="Davidsen T.M."/>
            <person name="Wayne K.J."/>
            <person name="Tettelin H."/>
            <person name="Glass J.I."/>
            <person name="Rusch D."/>
            <person name="Podicherti R."/>
            <person name="Tsui H.-C.T."/>
            <person name="Winkler M.E."/>
        </authorList>
    </citation>
    <scope>NUCLEOTIDE SEQUENCE</scope>
</reference>
<accession>A0A382UB39</accession>
<dbReference type="EMBL" id="UINC01142720">
    <property type="protein sequence ID" value="SVD31227.1"/>
    <property type="molecule type" value="Genomic_DNA"/>
</dbReference>
<name>A0A382UB39_9ZZZZ</name>
<proteinExistence type="predicted"/>
<evidence type="ECO:0000313" key="1">
    <source>
        <dbReference type="EMBL" id="SVD31227.1"/>
    </source>
</evidence>